<keyword evidence="3" id="KW-1185">Reference proteome</keyword>
<dbReference type="SUPFAM" id="SSF51735">
    <property type="entry name" value="NAD(P)-binding Rossmann-fold domains"/>
    <property type="match status" value="1"/>
</dbReference>
<dbReference type="AlphaFoldDB" id="A0A1M7QLP2"/>
<feature type="domain" description="CoA-binding" evidence="1">
    <location>
        <begin position="15"/>
        <end position="129"/>
    </location>
</feature>
<sequence>MLEVLPTMTIANKEKKTVIVGASPNPSRYAFTAARMLKDREVPIVPVGIKKGEVFGEEIKNLREKPPVEDVHTVTLYIGPQNQPEWYGYILSLNPKRMIFNPGTENQEFMEMAKNQGVEVLAACSLVLLQTGQF</sequence>
<accession>A0A1M7QLP2</accession>
<evidence type="ECO:0000313" key="3">
    <source>
        <dbReference type="Proteomes" id="UP000184513"/>
    </source>
</evidence>
<organism evidence="2 3">
    <name type="scientific">Cyclobacterium lianum</name>
    <dbReference type="NCBI Taxonomy" id="388280"/>
    <lineage>
        <taxon>Bacteria</taxon>
        <taxon>Pseudomonadati</taxon>
        <taxon>Bacteroidota</taxon>
        <taxon>Cytophagia</taxon>
        <taxon>Cytophagales</taxon>
        <taxon>Cyclobacteriaceae</taxon>
        <taxon>Cyclobacterium</taxon>
    </lineage>
</organism>
<dbReference type="InterPro" id="IPR003781">
    <property type="entry name" value="CoA-bd"/>
</dbReference>
<dbReference type="Proteomes" id="UP000184513">
    <property type="component" value="Unassembled WGS sequence"/>
</dbReference>
<dbReference type="STRING" id="388280.SAMN04488057_12020"/>
<protein>
    <recommendedName>
        <fullName evidence="1">CoA-binding domain-containing protein</fullName>
    </recommendedName>
</protein>
<dbReference type="InterPro" id="IPR036291">
    <property type="entry name" value="NAD(P)-bd_dom_sf"/>
</dbReference>
<reference evidence="2 3" key="1">
    <citation type="submission" date="2016-11" db="EMBL/GenBank/DDBJ databases">
        <authorList>
            <person name="Jaros S."/>
            <person name="Januszkiewicz K."/>
            <person name="Wedrychowicz H."/>
        </authorList>
    </citation>
    <scope>NUCLEOTIDE SEQUENCE [LARGE SCALE GENOMIC DNA]</scope>
    <source>
        <strain evidence="2 3">CGMCC 1.6102</strain>
    </source>
</reference>
<evidence type="ECO:0000313" key="2">
    <source>
        <dbReference type="EMBL" id="SHN32275.1"/>
    </source>
</evidence>
<dbReference type="Pfam" id="PF13380">
    <property type="entry name" value="CoA_binding_2"/>
    <property type="match status" value="1"/>
</dbReference>
<dbReference type="Gene3D" id="3.40.50.720">
    <property type="entry name" value="NAD(P)-binding Rossmann-like Domain"/>
    <property type="match status" value="1"/>
</dbReference>
<evidence type="ECO:0000259" key="1">
    <source>
        <dbReference type="Pfam" id="PF13380"/>
    </source>
</evidence>
<name>A0A1M7QLP2_9BACT</name>
<dbReference type="EMBL" id="FRCY01000020">
    <property type="protein sequence ID" value="SHN32275.1"/>
    <property type="molecule type" value="Genomic_DNA"/>
</dbReference>
<gene>
    <name evidence="2" type="ORF">SAMN04488057_12020</name>
</gene>
<proteinExistence type="predicted"/>